<dbReference type="GO" id="GO:0006355">
    <property type="term" value="P:regulation of DNA-templated transcription"/>
    <property type="evidence" value="ECO:0007669"/>
    <property type="project" value="InterPro"/>
</dbReference>
<name>A0A4S4DJ31_CAMSN</name>
<accession>A0A4S4DJ31</accession>
<dbReference type="GO" id="GO:0003712">
    <property type="term" value="F:transcription coregulator activity"/>
    <property type="evidence" value="ECO:0007669"/>
    <property type="project" value="InterPro"/>
</dbReference>
<proteinExistence type="predicted"/>
<evidence type="ECO:0000256" key="2">
    <source>
        <dbReference type="SAM" id="MobiDB-lite"/>
    </source>
</evidence>
<reference evidence="3 4" key="1">
    <citation type="journal article" date="2018" name="Proc. Natl. Acad. Sci. U.S.A.">
        <title>Draft genome sequence of Camellia sinensis var. sinensis provides insights into the evolution of the tea genome and tea quality.</title>
        <authorList>
            <person name="Wei C."/>
            <person name="Yang H."/>
            <person name="Wang S."/>
            <person name="Zhao J."/>
            <person name="Liu C."/>
            <person name="Gao L."/>
            <person name="Xia E."/>
            <person name="Lu Y."/>
            <person name="Tai Y."/>
            <person name="She G."/>
            <person name="Sun J."/>
            <person name="Cao H."/>
            <person name="Tong W."/>
            <person name="Gao Q."/>
            <person name="Li Y."/>
            <person name="Deng W."/>
            <person name="Jiang X."/>
            <person name="Wang W."/>
            <person name="Chen Q."/>
            <person name="Zhang S."/>
            <person name="Li H."/>
            <person name="Wu J."/>
            <person name="Wang P."/>
            <person name="Li P."/>
            <person name="Shi C."/>
            <person name="Zheng F."/>
            <person name="Jian J."/>
            <person name="Huang B."/>
            <person name="Shan D."/>
            <person name="Shi M."/>
            <person name="Fang C."/>
            <person name="Yue Y."/>
            <person name="Li F."/>
            <person name="Li D."/>
            <person name="Wei S."/>
            <person name="Han B."/>
            <person name="Jiang C."/>
            <person name="Yin Y."/>
            <person name="Xia T."/>
            <person name="Zhang Z."/>
            <person name="Bennetzen J.L."/>
            <person name="Zhao S."/>
            <person name="Wan X."/>
        </authorList>
    </citation>
    <scope>NUCLEOTIDE SEQUENCE [LARGE SCALE GENOMIC DNA]</scope>
    <source>
        <strain evidence="4">cv. Shuchazao</strain>
        <tissue evidence="3">Leaf</tissue>
    </source>
</reference>
<evidence type="ECO:0000313" key="3">
    <source>
        <dbReference type="EMBL" id="THG02852.1"/>
    </source>
</evidence>
<dbReference type="InterPro" id="IPR036529">
    <property type="entry name" value="KIX_dom_sf"/>
</dbReference>
<organism evidence="3 4">
    <name type="scientific">Camellia sinensis var. sinensis</name>
    <name type="common">China tea</name>
    <dbReference type="NCBI Taxonomy" id="542762"/>
    <lineage>
        <taxon>Eukaryota</taxon>
        <taxon>Viridiplantae</taxon>
        <taxon>Streptophyta</taxon>
        <taxon>Embryophyta</taxon>
        <taxon>Tracheophyta</taxon>
        <taxon>Spermatophyta</taxon>
        <taxon>Magnoliopsida</taxon>
        <taxon>eudicotyledons</taxon>
        <taxon>Gunneridae</taxon>
        <taxon>Pentapetalae</taxon>
        <taxon>asterids</taxon>
        <taxon>Ericales</taxon>
        <taxon>Theaceae</taxon>
        <taxon>Camellia</taxon>
    </lineage>
</organism>
<feature type="region of interest" description="Disordered" evidence="2">
    <location>
        <begin position="120"/>
        <end position="148"/>
    </location>
</feature>
<dbReference type="PANTHER" id="PTHR35300:SF5">
    <property type="entry name" value="HISTONE ACETYLTRANSFERASE"/>
    <property type="match status" value="1"/>
</dbReference>
<evidence type="ECO:0000313" key="4">
    <source>
        <dbReference type="Proteomes" id="UP000306102"/>
    </source>
</evidence>
<feature type="compositionally biased region" description="Polar residues" evidence="2">
    <location>
        <begin position="125"/>
        <end position="142"/>
    </location>
</feature>
<keyword evidence="1" id="KW-0539">Nucleus</keyword>
<gene>
    <name evidence="3" type="ORF">TEA_021776</name>
</gene>
<protein>
    <recommendedName>
        <fullName evidence="5">Histone acetyltransferase</fullName>
    </recommendedName>
</protein>
<keyword evidence="4" id="KW-1185">Reference proteome</keyword>
<dbReference type="EMBL" id="SDRB02011105">
    <property type="protein sequence ID" value="THG02852.1"/>
    <property type="molecule type" value="Genomic_DNA"/>
</dbReference>
<comment type="caution">
    <text evidence="3">The sequence shown here is derived from an EMBL/GenBank/DDBJ whole genome shotgun (WGS) entry which is preliminary data.</text>
</comment>
<sequence length="344" mass="39032">MPRPGPRPYECVRRAWHSDTHQPIRGCLIQEIFRVVNEIHNSATKKNKEWQEKLPIVVLKAEEIIYSKANSEAEYMDLKTIWGRTNDAIDTIIRHDKSSETGQLLRPCIEAALNLGCTPRRASRSQRNNNLRSYLTTTSPSGPTHVPPNNLENIIQGNHTMKSPFVSHNNSNFIKSTTMNANHLRSESQCSIPQKDNLICSKYHFYPLYYGNQLQSQVSEFSFEIPPNLNSDNATLSEIGCDLANLRENTENPFGIRCDLSLRLGPLSVPCVSVENSWPQEVEDVGSNTSPENREFSFFPKANGHDPLDSCSSKWSSVTENMNIETTMRKRKATCDPSEDRQFC</sequence>
<dbReference type="AlphaFoldDB" id="A0A4S4DJ31"/>
<evidence type="ECO:0008006" key="5">
    <source>
        <dbReference type="Google" id="ProtNLM"/>
    </source>
</evidence>
<evidence type="ECO:0000256" key="1">
    <source>
        <dbReference type="ARBA" id="ARBA00023242"/>
    </source>
</evidence>
<dbReference type="Proteomes" id="UP000306102">
    <property type="component" value="Unassembled WGS sequence"/>
</dbReference>
<dbReference type="Gene3D" id="1.10.246.20">
    <property type="entry name" value="Coactivator CBP, KIX domain"/>
    <property type="match status" value="1"/>
</dbReference>
<dbReference type="PANTHER" id="PTHR35300">
    <property type="entry name" value="COACTIVATOR CBP, KIX DOMAIN-CONTAINING PROTEIN-RELATED"/>
    <property type="match status" value="1"/>
</dbReference>